<comment type="caution">
    <text evidence="4">The sequence shown here is derived from an EMBL/GenBank/DDBJ whole genome shotgun (WGS) entry which is preliminary data.</text>
</comment>
<evidence type="ECO:0000313" key="4">
    <source>
        <dbReference type="EMBL" id="KAK9751106.1"/>
    </source>
</evidence>
<evidence type="ECO:0000256" key="2">
    <source>
        <dbReference type="SAM" id="MobiDB-lite"/>
    </source>
</evidence>
<dbReference type="SUPFAM" id="SSF57667">
    <property type="entry name" value="beta-beta-alpha zinc fingers"/>
    <property type="match status" value="1"/>
</dbReference>
<dbReference type="GO" id="GO:0005634">
    <property type="term" value="C:nucleus"/>
    <property type="evidence" value="ECO:0007669"/>
    <property type="project" value="TreeGrafter"/>
</dbReference>
<dbReference type="PANTHER" id="PTHR46353">
    <property type="entry name" value="ZINC FINGER PROTEIN 5"/>
    <property type="match status" value="1"/>
</dbReference>
<organism evidence="4 5">
    <name type="scientific">Saponaria officinalis</name>
    <name type="common">Common soapwort</name>
    <name type="synonym">Lychnis saponaria</name>
    <dbReference type="NCBI Taxonomy" id="3572"/>
    <lineage>
        <taxon>Eukaryota</taxon>
        <taxon>Viridiplantae</taxon>
        <taxon>Streptophyta</taxon>
        <taxon>Embryophyta</taxon>
        <taxon>Tracheophyta</taxon>
        <taxon>Spermatophyta</taxon>
        <taxon>Magnoliopsida</taxon>
        <taxon>eudicotyledons</taxon>
        <taxon>Gunneridae</taxon>
        <taxon>Pentapetalae</taxon>
        <taxon>Caryophyllales</taxon>
        <taxon>Caryophyllaceae</taxon>
        <taxon>Caryophylleae</taxon>
        <taxon>Saponaria</taxon>
    </lineage>
</organism>
<protein>
    <recommendedName>
        <fullName evidence="3">C2H2-type domain-containing protein</fullName>
    </recommendedName>
</protein>
<feature type="compositionally biased region" description="Low complexity" evidence="2">
    <location>
        <begin position="63"/>
        <end position="74"/>
    </location>
</feature>
<dbReference type="InterPro" id="IPR013087">
    <property type="entry name" value="Znf_C2H2_type"/>
</dbReference>
<dbReference type="PROSITE" id="PS50157">
    <property type="entry name" value="ZINC_FINGER_C2H2_2"/>
    <property type="match status" value="1"/>
</dbReference>
<name>A0AAW1MXH0_SAPOF</name>
<dbReference type="InterPro" id="IPR036236">
    <property type="entry name" value="Znf_C2H2_sf"/>
</dbReference>
<dbReference type="InterPro" id="IPR044299">
    <property type="entry name" value="GIS3/ZFP5/ZFP6"/>
</dbReference>
<dbReference type="GO" id="GO:0003700">
    <property type="term" value="F:DNA-binding transcription factor activity"/>
    <property type="evidence" value="ECO:0007669"/>
    <property type="project" value="TreeGrafter"/>
</dbReference>
<dbReference type="GO" id="GO:0010090">
    <property type="term" value="P:trichome morphogenesis"/>
    <property type="evidence" value="ECO:0007669"/>
    <property type="project" value="InterPro"/>
</dbReference>
<dbReference type="PANTHER" id="PTHR46353:SF5">
    <property type="entry name" value="ZINC FINGER PROTEIN 5"/>
    <property type="match status" value="1"/>
</dbReference>
<keyword evidence="5" id="KW-1185">Reference proteome</keyword>
<dbReference type="Gene3D" id="3.30.160.60">
    <property type="entry name" value="Classic Zinc Finger"/>
    <property type="match status" value="1"/>
</dbReference>
<dbReference type="AlphaFoldDB" id="A0AAW1MXH0"/>
<evidence type="ECO:0000313" key="5">
    <source>
        <dbReference type="Proteomes" id="UP001443914"/>
    </source>
</evidence>
<dbReference type="PROSITE" id="PS00028">
    <property type="entry name" value="ZINC_FINGER_C2H2_1"/>
    <property type="match status" value="1"/>
</dbReference>
<dbReference type="Proteomes" id="UP001443914">
    <property type="component" value="Unassembled WGS sequence"/>
</dbReference>
<reference evidence="4" key="1">
    <citation type="submission" date="2024-03" db="EMBL/GenBank/DDBJ databases">
        <title>WGS assembly of Saponaria officinalis var. Norfolk2.</title>
        <authorList>
            <person name="Jenkins J."/>
            <person name="Shu S."/>
            <person name="Grimwood J."/>
            <person name="Barry K."/>
            <person name="Goodstein D."/>
            <person name="Schmutz J."/>
            <person name="Leebens-Mack J."/>
            <person name="Osbourn A."/>
        </authorList>
    </citation>
    <scope>NUCLEOTIDE SEQUENCE [LARGE SCALE GENOMIC DNA]</scope>
    <source>
        <strain evidence="4">JIC</strain>
    </source>
</reference>
<keyword evidence="1" id="KW-0863">Zinc-finger</keyword>
<keyword evidence="1" id="KW-0862">Zinc</keyword>
<proteinExistence type="predicted"/>
<feature type="region of interest" description="Disordered" evidence="2">
    <location>
        <begin position="57"/>
        <end position="86"/>
    </location>
</feature>
<dbReference type="GO" id="GO:0008270">
    <property type="term" value="F:zinc ion binding"/>
    <property type="evidence" value="ECO:0007669"/>
    <property type="project" value="UniProtKB-KW"/>
</dbReference>
<keyword evidence="1" id="KW-0479">Metal-binding</keyword>
<dbReference type="GO" id="GO:0000976">
    <property type="term" value="F:transcription cis-regulatory region binding"/>
    <property type="evidence" value="ECO:0007669"/>
    <property type="project" value="TreeGrafter"/>
</dbReference>
<evidence type="ECO:0000259" key="3">
    <source>
        <dbReference type="PROSITE" id="PS50157"/>
    </source>
</evidence>
<accession>A0AAW1MXH0</accession>
<gene>
    <name evidence="4" type="ORF">RND81_02G242500</name>
</gene>
<dbReference type="GO" id="GO:0009740">
    <property type="term" value="P:gibberellic acid mediated signaling pathway"/>
    <property type="evidence" value="ECO:0007669"/>
    <property type="project" value="TreeGrafter"/>
</dbReference>
<dbReference type="GO" id="GO:0009736">
    <property type="term" value="P:cytokinin-activated signaling pathway"/>
    <property type="evidence" value="ECO:0007669"/>
    <property type="project" value="TreeGrafter"/>
</dbReference>
<dbReference type="EMBL" id="JBDFQZ010000002">
    <property type="protein sequence ID" value="KAK9751106.1"/>
    <property type="molecule type" value="Genomic_DNA"/>
</dbReference>
<sequence length="260" mass="30321">MKMLRDTYSNTTNNSMCMEKKLKLFGFEITEAIQQQQQQNLSSEIIYDTISHEKLSFNDGKESTNSSNTISSGGKDQSINEKASSEVDGEQSKYECQYCFKEFANSQALGGHQNAHKKERLKKKRLQLQAKKESLNFYLHQQQQQPYYYNNNNQNNYYQNIIQGSTSTQQWYFDQSYNNNNNKVVYEESQISFGPFDQDHDDHHQMPFYQQQSTWTNASDYNTSNKSPLINNNIKNNNSKQSYCKSLDLHLGLSFDGKRT</sequence>
<evidence type="ECO:0000256" key="1">
    <source>
        <dbReference type="PROSITE-ProRule" id="PRU00042"/>
    </source>
</evidence>
<feature type="domain" description="C2H2-type" evidence="3">
    <location>
        <begin position="94"/>
        <end position="121"/>
    </location>
</feature>